<dbReference type="GO" id="GO:0016887">
    <property type="term" value="F:ATP hydrolysis activity"/>
    <property type="evidence" value="ECO:0007669"/>
    <property type="project" value="InterPro"/>
</dbReference>
<protein>
    <recommendedName>
        <fullName evidence="7">Putative adenylate kinase</fullName>
        <shortName evidence="7">AK</shortName>
        <ecNumber evidence="7">2.7.4.3</ecNumber>
    </recommendedName>
    <alternativeName>
        <fullName evidence="7">ATP-AMP transphosphorylase</fullName>
    </alternativeName>
</protein>
<dbReference type="InterPro" id="IPR027417">
    <property type="entry name" value="P-loop_NTPase"/>
</dbReference>
<dbReference type="Proteomes" id="UP001302978">
    <property type="component" value="Chromosome"/>
</dbReference>
<evidence type="ECO:0000256" key="6">
    <source>
        <dbReference type="ARBA" id="ARBA00022840"/>
    </source>
</evidence>
<dbReference type="EMBL" id="CP131059">
    <property type="protein sequence ID" value="WNY22909.1"/>
    <property type="molecule type" value="Genomic_DNA"/>
</dbReference>
<evidence type="ECO:0000256" key="3">
    <source>
        <dbReference type="ARBA" id="ARBA00022679"/>
    </source>
</evidence>
<dbReference type="GO" id="GO:0004017">
    <property type="term" value="F:AMP kinase activity"/>
    <property type="evidence" value="ECO:0007669"/>
    <property type="project" value="UniProtKB-UniRule"/>
</dbReference>
<organism evidence="8 9">
    <name type="scientific">Methanimicrococcus hongohii</name>
    <dbReference type="NCBI Taxonomy" id="3028295"/>
    <lineage>
        <taxon>Archaea</taxon>
        <taxon>Methanobacteriati</taxon>
        <taxon>Methanobacteriota</taxon>
        <taxon>Stenosarchaea group</taxon>
        <taxon>Methanomicrobia</taxon>
        <taxon>Methanosarcinales</taxon>
        <taxon>Methanosarcinaceae</taxon>
        <taxon>Methanimicrococcus</taxon>
    </lineage>
</organism>
<keyword evidence="9" id="KW-1185">Reference proteome</keyword>
<reference evidence="8 9" key="1">
    <citation type="submission" date="2023-07" db="EMBL/GenBank/DDBJ databases">
        <title>Closed genoem sequence of Methanomicrococcus sp. Hf6.</title>
        <authorList>
            <person name="Poehlein A."/>
            <person name="Protasov E."/>
            <person name="Platt K."/>
            <person name="Reeh H."/>
            <person name="Daniel R."/>
            <person name="Brune A."/>
        </authorList>
    </citation>
    <scope>NUCLEOTIDE SEQUENCE [LARGE SCALE GENOMIC DNA]</scope>
    <source>
        <strain evidence="8 9">Hf6</strain>
    </source>
</reference>
<comment type="catalytic activity">
    <reaction evidence="7">
        <text>AMP + ATP = 2 ADP</text>
        <dbReference type="Rhea" id="RHEA:12973"/>
        <dbReference type="ChEBI" id="CHEBI:30616"/>
        <dbReference type="ChEBI" id="CHEBI:456215"/>
        <dbReference type="ChEBI" id="CHEBI:456216"/>
        <dbReference type="EC" id="2.7.4.3"/>
    </reaction>
</comment>
<evidence type="ECO:0000313" key="8">
    <source>
        <dbReference type="EMBL" id="WNY22909.1"/>
    </source>
</evidence>
<dbReference type="HAMAP" id="MF_00039">
    <property type="entry name" value="Adenylate_kinase_AK6"/>
    <property type="match status" value="1"/>
</dbReference>
<dbReference type="GO" id="GO:0005524">
    <property type="term" value="F:ATP binding"/>
    <property type="evidence" value="ECO:0007669"/>
    <property type="project" value="UniProtKB-UniRule"/>
</dbReference>
<feature type="region of interest" description="LID" evidence="7">
    <location>
        <begin position="182"/>
        <end position="192"/>
    </location>
</feature>
<dbReference type="KEGG" id="mehf:MmiHf6_02010"/>
<proteinExistence type="inferred from homology"/>
<evidence type="ECO:0000256" key="1">
    <source>
        <dbReference type="ARBA" id="ARBA00022517"/>
    </source>
</evidence>
<keyword evidence="2 7" id="KW-0698">rRNA processing</keyword>
<keyword evidence="5 7" id="KW-0418">Kinase</keyword>
<keyword evidence="1 7" id="KW-0690">Ribosome biogenesis</keyword>
<evidence type="ECO:0000256" key="7">
    <source>
        <dbReference type="HAMAP-Rule" id="MF_00039"/>
    </source>
</evidence>
<keyword evidence="3 7" id="KW-0808">Transferase</keyword>
<comment type="caution">
    <text evidence="7">Lacks conserved residue(s) required for the propagation of feature annotation.</text>
</comment>
<feature type="binding site" evidence="7">
    <location>
        <position position="68"/>
    </location>
    <ligand>
        <name>ATP</name>
        <dbReference type="ChEBI" id="CHEBI:30616"/>
    </ligand>
</feature>
<keyword evidence="4 7" id="KW-0547">Nucleotide-binding</keyword>
<comment type="similarity">
    <text evidence="7">Belongs to the adenylate kinase family. AK6 subfamily.</text>
</comment>
<dbReference type="Gene3D" id="3.40.50.300">
    <property type="entry name" value="P-loop containing nucleotide triphosphate hydrolases"/>
    <property type="match status" value="1"/>
</dbReference>
<dbReference type="AlphaFoldDB" id="A0AA96ZS10"/>
<sequence length="314" mass="35858">MHCPIPKTSSVSKTVKNGVCFGKNEIMVYSSLNEKRVLFADVDRCQFMTDILFPPFLTIALTGTPGTGKTELSKTLESEGYRILHITEFIKNNNIPSERDDERDCDVVDMDALEEAVFEYQQQIRKEFNQVYYSDGLTLEDLHKSPQYLPVLLVESHLAHYLCDLSVVLRTHPYTLKDRLSERGYSHQKVMENILAESIDVVLCDCFDYCRRVYEIETTNQTIDETANCLKELIHALYDDELKAYEGLMGKMQSLSEDVAAGVPISDVLNSYSFEDDGAIVYTDNDDVGDYVKEKNPILMKYTPGKNDWSELTE</sequence>
<comment type="function">
    <text evidence="7">Broad-specificity nucleoside monophosphate (NMP) kinase that catalyzes the reversible transfer of the terminal phosphate group between nucleoside triphosphates and monophosphates. Has also ATPase activity. Involved in the late maturation steps of the 30S ribosomal particles, specifically 16S rRNA maturation. While NMP activity is not required for ribosome maturation, ATPase activity is. Associates transiently with small ribosomal subunit protein uS11. ATP hydrolysis breaks the interaction with uS11. May temporarily remove uS11 from the ribosome to enable a conformational change of the ribosomal RNA that is needed for the final maturation step of the small ribosomal subunit.</text>
</comment>
<comment type="subunit">
    <text evidence="7">Interacts with uS11. Not a structural component of 40S pre-ribosomes, but transiently interacts with them by binding to uS11.</text>
</comment>
<feature type="binding site" evidence="7">
    <location>
        <position position="183"/>
    </location>
    <ligand>
        <name>ATP</name>
        <dbReference type="ChEBI" id="CHEBI:30616"/>
    </ligand>
</feature>
<name>A0AA96ZS10_9EURY</name>
<evidence type="ECO:0000313" key="9">
    <source>
        <dbReference type="Proteomes" id="UP001302978"/>
    </source>
</evidence>
<feature type="binding site" evidence="7">
    <location>
        <position position="70"/>
    </location>
    <ligand>
        <name>ATP</name>
        <dbReference type="ChEBI" id="CHEBI:30616"/>
    </ligand>
</feature>
<keyword evidence="6 7" id="KW-0067">ATP-binding</keyword>
<feature type="binding site" evidence="7">
    <location>
        <position position="66"/>
    </location>
    <ligand>
        <name>ATP</name>
        <dbReference type="ChEBI" id="CHEBI:30616"/>
    </ligand>
</feature>
<evidence type="ECO:0000256" key="5">
    <source>
        <dbReference type="ARBA" id="ARBA00022777"/>
    </source>
</evidence>
<evidence type="ECO:0000256" key="4">
    <source>
        <dbReference type="ARBA" id="ARBA00022741"/>
    </source>
</evidence>
<dbReference type="GO" id="GO:0042274">
    <property type="term" value="P:ribosomal small subunit biogenesis"/>
    <property type="evidence" value="ECO:0007669"/>
    <property type="project" value="UniProtKB-UniRule"/>
</dbReference>
<dbReference type="SUPFAM" id="SSF52540">
    <property type="entry name" value="P-loop containing nucleoside triphosphate hydrolases"/>
    <property type="match status" value="1"/>
</dbReference>
<feature type="binding site" evidence="7">
    <location>
        <position position="69"/>
    </location>
    <ligand>
        <name>ATP</name>
        <dbReference type="ChEBI" id="CHEBI:30616"/>
    </ligand>
</feature>
<dbReference type="PANTHER" id="PTHR12595:SF0">
    <property type="entry name" value="ADENYLATE KINASE ISOENZYME 6"/>
    <property type="match status" value="1"/>
</dbReference>
<comment type="catalytic activity">
    <reaction evidence="7">
        <text>ATP + H2O = ADP + phosphate + H(+)</text>
        <dbReference type="Rhea" id="RHEA:13065"/>
        <dbReference type="ChEBI" id="CHEBI:15377"/>
        <dbReference type="ChEBI" id="CHEBI:15378"/>
        <dbReference type="ChEBI" id="CHEBI:30616"/>
        <dbReference type="ChEBI" id="CHEBI:43474"/>
        <dbReference type="ChEBI" id="CHEBI:456216"/>
    </reaction>
</comment>
<dbReference type="GO" id="GO:0006364">
    <property type="term" value="P:rRNA processing"/>
    <property type="evidence" value="ECO:0007669"/>
    <property type="project" value="UniProtKB-KW"/>
</dbReference>
<dbReference type="Pfam" id="PF13238">
    <property type="entry name" value="AAA_18"/>
    <property type="match status" value="1"/>
</dbReference>
<dbReference type="InterPro" id="IPR020618">
    <property type="entry name" value="Adenyl_kinase_AK6"/>
</dbReference>
<dbReference type="PANTHER" id="PTHR12595">
    <property type="entry name" value="POS9-ACTIVATING FACTOR FAP7-RELATED"/>
    <property type="match status" value="1"/>
</dbReference>
<evidence type="ECO:0000256" key="2">
    <source>
        <dbReference type="ARBA" id="ARBA00022552"/>
    </source>
</evidence>
<dbReference type="EC" id="2.7.4.3" evidence="7"/>
<accession>A0AA96ZS10</accession>
<gene>
    <name evidence="8" type="ORF">MmiHf6_02010</name>
</gene>